<evidence type="ECO:0000313" key="1">
    <source>
        <dbReference type="EMBL" id="CRY95099.1"/>
    </source>
</evidence>
<dbReference type="EMBL" id="LN853118">
    <property type="protein sequence ID" value="CRY95099.1"/>
    <property type="molecule type" value="Genomic_DNA"/>
</dbReference>
<dbReference type="AlphaFoldDB" id="A0A0H5Q111"/>
<proteinExistence type="predicted"/>
<protein>
    <submittedName>
        <fullName evidence="1">Uncharacterized protein</fullName>
    </submittedName>
</protein>
<organism evidence="1">
    <name type="scientific">uncultured prokaryote</name>
    <dbReference type="NCBI Taxonomy" id="198431"/>
    <lineage>
        <taxon>unclassified sequences</taxon>
        <taxon>environmental samples</taxon>
    </lineage>
</organism>
<accession>A0A0H5Q111</accession>
<reference evidence="1" key="2">
    <citation type="submission" date="2015-07" db="EMBL/GenBank/DDBJ databases">
        <title>Plasmids, circular viruses and viroids from rat gut.</title>
        <authorList>
            <person name="Jorgensen T.J."/>
            <person name="Hansen M.A."/>
            <person name="Xu Z."/>
            <person name="Tabak M.A."/>
            <person name="Sorensen S.J."/>
            <person name="Hansen L.H."/>
        </authorList>
    </citation>
    <scope>NUCLEOTIDE SEQUENCE</scope>
    <source>
        <strain evidence="1">RGRH0477</strain>
    </source>
</reference>
<reference evidence="1" key="1">
    <citation type="submission" date="2015-06" db="EMBL/GenBank/DDBJ databases">
        <authorList>
            <person name="Joergensen T."/>
        </authorList>
    </citation>
    <scope>NUCLEOTIDE SEQUENCE</scope>
    <source>
        <strain evidence="1">RGRH0477</strain>
    </source>
</reference>
<name>A0A0H5Q111_9ZZZZ</name>
<sequence>MDPLGIQKTEKRRRAELVKQINENFKLIEYYSYKQRYSRDIAEKAFLSDVLEDLKEDTSCMIADISN</sequence>